<dbReference type="Proteomes" id="UP000229966">
    <property type="component" value="Unassembled WGS sequence"/>
</dbReference>
<feature type="domain" description="MannoseP isomerase/GMP-like beta-helix" evidence="1">
    <location>
        <begin position="11"/>
        <end position="47"/>
    </location>
</feature>
<organism evidence="2 3">
    <name type="scientific">Candidatus Berkelbacteria bacterium CG03_land_8_20_14_0_80_40_36</name>
    <dbReference type="NCBI Taxonomy" id="1974509"/>
    <lineage>
        <taxon>Bacteria</taxon>
        <taxon>Candidatus Berkelbacteria</taxon>
    </lineage>
</organism>
<proteinExistence type="predicted"/>
<gene>
    <name evidence="2" type="ORF">COS38_00330</name>
</gene>
<dbReference type="EMBL" id="PEUM01000010">
    <property type="protein sequence ID" value="PIV25692.1"/>
    <property type="molecule type" value="Genomic_DNA"/>
</dbReference>
<dbReference type="InterPro" id="IPR029044">
    <property type="entry name" value="Nucleotide-diphossugar_trans"/>
</dbReference>
<sequence length="56" mass="6462">MRVNARLYFTLFATIGLKNIAVIDTPDATLIINRDKSQDVKKIIDQLKKTSKHKYL</sequence>
<protein>
    <recommendedName>
        <fullName evidence="1">MannoseP isomerase/GMP-like beta-helix domain-containing protein</fullName>
    </recommendedName>
</protein>
<reference evidence="3" key="1">
    <citation type="submission" date="2017-09" db="EMBL/GenBank/DDBJ databases">
        <title>Depth-based differentiation of microbial function through sediment-hosted aquifers and enrichment of novel symbionts in the deep terrestrial subsurface.</title>
        <authorList>
            <person name="Probst A.J."/>
            <person name="Ladd B."/>
            <person name="Jarett J.K."/>
            <person name="Geller-Mcgrath D.E."/>
            <person name="Sieber C.M.K."/>
            <person name="Emerson J.B."/>
            <person name="Anantharaman K."/>
            <person name="Thomas B.C."/>
            <person name="Malmstrom R."/>
            <person name="Stieglmeier M."/>
            <person name="Klingl A."/>
            <person name="Woyke T."/>
            <person name="Ryan C.M."/>
            <person name="Banfield J.F."/>
        </authorList>
    </citation>
    <scope>NUCLEOTIDE SEQUENCE [LARGE SCALE GENOMIC DNA]</scope>
</reference>
<evidence type="ECO:0000313" key="3">
    <source>
        <dbReference type="Proteomes" id="UP000229966"/>
    </source>
</evidence>
<dbReference type="Gene3D" id="3.90.550.10">
    <property type="entry name" value="Spore Coat Polysaccharide Biosynthesis Protein SpsA, Chain A"/>
    <property type="match status" value="1"/>
</dbReference>
<comment type="caution">
    <text evidence="2">The sequence shown here is derived from an EMBL/GenBank/DDBJ whole genome shotgun (WGS) entry which is preliminary data.</text>
</comment>
<dbReference type="Pfam" id="PF22640">
    <property type="entry name" value="ManC_GMP_beta-helix"/>
    <property type="match status" value="1"/>
</dbReference>
<name>A0A2M7CJ83_9BACT</name>
<accession>A0A2M7CJ83</accession>
<dbReference type="AlphaFoldDB" id="A0A2M7CJ83"/>
<dbReference type="InterPro" id="IPR054566">
    <property type="entry name" value="ManC/GMP-like_b-helix"/>
</dbReference>
<evidence type="ECO:0000313" key="2">
    <source>
        <dbReference type="EMBL" id="PIV25692.1"/>
    </source>
</evidence>
<evidence type="ECO:0000259" key="1">
    <source>
        <dbReference type="Pfam" id="PF22640"/>
    </source>
</evidence>
<dbReference type="SUPFAM" id="SSF159283">
    <property type="entry name" value="Guanosine diphospho-D-mannose pyrophosphorylase/mannose-6-phosphate isomerase linker domain"/>
    <property type="match status" value="1"/>
</dbReference>